<dbReference type="PANTHER" id="PTHR45968:SF3">
    <property type="entry name" value="OS04G0573100 PROTEIN"/>
    <property type="match status" value="1"/>
</dbReference>
<evidence type="ECO:0000256" key="5">
    <source>
        <dbReference type="RuleBase" id="RU003968"/>
    </source>
</evidence>
<dbReference type="GO" id="GO:0016614">
    <property type="term" value="F:oxidoreductase activity, acting on CH-OH group of donors"/>
    <property type="evidence" value="ECO:0007669"/>
    <property type="project" value="InterPro"/>
</dbReference>
<dbReference type="HOGENOM" id="CLU_026750_0_0_1"/>
<dbReference type="PROSITE" id="PS00624">
    <property type="entry name" value="GMC_OXRED_2"/>
    <property type="match status" value="1"/>
</dbReference>
<dbReference type="Gramene" id="EFJ28956">
    <property type="protein sequence ID" value="EFJ28956"/>
    <property type="gene ID" value="SELMODRAFT_410833"/>
</dbReference>
<sequence>MGILGLFFAVFIACAAAAEFPFPLQEAHNVELTQDYDYIIVGGGATGCALAATLSENFRVLLLERGGSPYNNPLLMRVENFFLGFLDDGAQNFVTTEGVANARGRVLGGGSSINAGFWDRAPASEIAQLGLDPVKANTSYTWAENAIVSLPVLGPFQSAFHKGLVEVGVTPDLGATYEHFVGTKTGGSLYDSNGQRRPSSNLIAAYANATNLQVVLHATVTKVQFDDGLSKPTAIGVEFVDELGQIHAAFLKADERSEVILSASAIGTPHLLMMSGVGPAEHLKQKGIPVILDLPVGKNIADNPATRLYVPSMSPVEPALVQVAGITPFGSYIEALSGVQNLQGSVIFQKVVGPKSTGEVLIDSMDIRQNPSVTFNYYKDPEDLQICVGGLNVIEELLLSKSMTPFVNGMQAMPSGNILGLPIRKFYPKEMIDMALGAYCKANVGTMWHYHGSCRVGQVVDAQFKVLGTEQLRIVDGSVFDFCPGTNPQATFIMTGRYMGVEITSRRLTS</sequence>
<comment type="cofactor">
    <cofactor evidence="3">
        <name>FAD</name>
        <dbReference type="ChEBI" id="CHEBI:57692"/>
    </cofactor>
</comment>
<keyword evidence="2 6" id="KW-0732">Signal</keyword>
<feature type="binding site" evidence="3">
    <location>
        <begin position="64"/>
        <end position="65"/>
    </location>
    <ligand>
        <name>FAD</name>
        <dbReference type="ChEBI" id="CHEBI:57692"/>
    </ligand>
</feature>
<keyword evidence="3 5" id="KW-0274">FAD</keyword>
<feature type="binding site" evidence="3">
    <location>
        <begin position="488"/>
        <end position="489"/>
    </location>
    <ligand>
        <name>FAD</name>
        <dbReference type="ChEBI" id="CHEBI:57692"/>
    </ligand>
</feature>
<comment type="similarity">
    <text evidence="1 5">Belongs to the GMC oxidoreductase family.</text>
</comment>
<evidence type="ECO:0000313" key="9">
    <source>
        <dbReference type="EMBL" id="EFJ28956.1"/>
    </source>
</evidence>
<feature type="chain" id="PRO_5003121789" description="Glucose-methanol-choline oxidoreductase N-terminal domain-containing protein" evidence="6">
    <location>
        <begin position="18"/>
        <end position="510"/>
    </location>
</feature>
<name>D8RG05_SELML</name>
<feature type="disulfide bond" evidence="4">
    <location>
        <begin position="387"/>
        <end position="440"/>
    </location>
</feature>
<feature type="binding site" evidence="3">
    <location>
        <position position="106"/>
    </location>
    <ligand>
        <name>FAD</name>
        <dbReference type="ChEBI" id="CHEBI:57692"/>
    </ligand>
</feature>
<proteinExistence type="inferred from homology"/>
<dbReference type="KEGG" id="smo:SELMODRAFT_410833"/>
<evidence type="ECO:0000256" key="2">
    <source>
        <dbReference type="ARBA" id="ARBA00022729"/>
    </source>
</evidence>
<feature type="signal peptide" evidence="6">
    <location>
        <begin position="1"/>
        <end position="17"/>
    </location>
</feature>
<dbReference type="InterPro" id="IPR007867">
    <property type="entry name" value="GMC_OxRtase_C"/>
</dbReference>
<gene>
    <name evidence="9" type="ORF">SELMODRAFT_410833</name>
</gene>
<dbReference type="InterPro" id="IPR000172">
    <property type="entry name" value="GMC_OxRdtase_N"/>
</dbReference>
<evidence type="ECO:0000313" key="10">
    <source>
        <dbReference type="Proteomes" id="UP000001514"/>
    </source>
</evidence>
<feature type="binding site" evidence="3">
    <location>
        <position position="220"/>
    </location>
    <ligand>
        <name>FAD</name>
        <dbReference type="ChEBI" id="CHEBI:57692"/>
    </ligand>
</feature>
<evidence type="ECO:0000259" key="7">
    <source>
        <dbReference type="PROSITE" id="PS00623"/>
    </source>
</evidence>
<dbReference type="InterPro" id="IPR012132">
    <property type="entry name" value="GMC_OxRdtase"/>
</dbReference>
<keyword evidence="5" id="KW-0285">Flavoprotein</keyword>
<dbReference type="Gene3D" id="3.50.50.60">
    <property type="entry name" value="FAD/NAD(P)-binding domain"/>
    <property type="match status" value="1"/>
</dbReference>
<evidence type="ECO:0000256" key="4">
    <source>
        <dbReference type="PIRSR" id="PIRSR000137-3"/>
    </source>
</evidence>
<evidence type="ECO:0000256" key="6">
    <source>
        <dbReference type="SAM" id="SignalP"/>
    </source>
</evidence>
<feature type="binding site" evidence="3">
    <location>
        <begin position="448"/>
        <end position="449"/>
    </location>
    <ligand>
        <name>FAD</name>
        <dbReference type="ChEBI" id="CHEBI:57692"/>
    </ligand>
</feature>
<dbReference type="SUPFAM" id="SSF54373">
    <property type="entry name" value="FAD-linked reductases, C-terminal domain"/>
    <property type="match status" value="1"/>
</dbReference>
<dbReference type="GO" id="GO:0050660">
    <property type="term" value="F:flavin adenine dinucleotide binding"/>
    <property type="evidence" value="ECO:0007669"/>
    <property type="project" value="InterPro"/>
</dbReference>
<dbReference type="PIRSF" id="PIRSF000137">
    <property type="entry name" value="Alcohol_oxidase"/>
    <property type="match status" value="1"/>
</dbReference>
<dbReference type="AlphaFoldDB" id="D8RG05"/>
<feature type="domain" description="Glucose-methanol-choline oxidoreductase N-terminal" evidence="8">
    <location>
        <begin position="264"/>
        <end position="278"/>
    </location>
</feature>
<feature type="domain" description="Glucose-methanol-choline oxidoreductase N-terminal" evidence="7">
    <location>
        <begin position="104"/>
        <end position="127"/>
    </location>
</feature>
<dbReference type="EMBL" id="GL377578">
    <property type="protein sequence ID" value="EFJ28956.1"/>
    <property type="molecule type" value="Genomic_DNA"/>
</dbReference>
<organism evidence="10">
    <name type="scientific">Selaginella moellendorffii</name>
    <name type="common">Spikemoss</name>
    <dbReference type="NCBI Taxonomy" id="88036"/>
    <lineage>
        <taxon>Eukaryota</taxon>
        <taxon>Viridiplantae</taxon>
        <taxon>Streptophyta</taxon>
        <taxon>Embryophyta</taxon>
        <taxon>Tracheophyta</taxon>
        <taxon>Lycopodiopsida</taxon>
        <taxon>Selaginellales</taxon>
        <taxon>Selaginellaceae</taxon>
        <taxon>Selaginella</taxon>
    </lineage>
</organism>
<dbReference type="InterPro" id="IPR036188">
    <property type="entry name" value="FAD/NAD-bd_sf"/>
</dbReference>
<dbReference type="Pfam" id="PF05199">
    <property type="entry name" value="GMC_oxred_C"/>
    <property type="match status" value="1"/>
</dbReference>
<dbReference type="STRING" id="88036.D8RG05"/>
<dbReference type="PROSITE" id="PS00623">
    <property type="entry name" value="GMC_OXRED_1"/>
    <property type="match status" value="1"/>
</dbReference>
<dbReference type="InterPro" id="IPR051871">
    <property type="entry name" value="GMC_Oxidoreductase-Related"/>
</dbReference>
<dbReference type="InParanoid" id="D8RG05"/>
<dbReference type="Gene3D" id="3.30.410.40">
    <property type="match status" value="1"/>
</dbReference>
<protein>
    <recommendedName>
        <fullName evidence="7 8">Glucose-methanol-choline oxidoreductase N-terminal domain-containing protein</fullName>
    </recommendedName>
</protein>
<evidence type="ECO:0000256" key="3">
    <source>
        <dbReference type="PIRSR" id="PIRSR000137-2"/>
    </source>
</evidence>
<accession>D8RG05</accession>
<dbReference type="SUPFAM" id="SSF51905">
    <property type="entry name" value="FAD/NAD(P)-binding domain"/>
    <property type="match status" value="1"/>
</dbReference>
<evidence type="ECO:0000259" key="8">
    <source>
        <dbReference type="PROSITE" id="PS00624"/>
    </source>
</evidence>
<dbReference type="eggNOG" id="KOG1238">
    <property type="taxonomic scope" value="Eukaryota"/>
</dbReference>
<dbReference type="OMA" id="MHEATEA"/>
<dbReference type="Proteomes" id="UP000001514">
    <property type="component" value="Unassembled WGS sequence"/>
</dbReference>
<evidence type="ECO:0000256" key="1">
    <source>
        <dbReference type="ARBA" id="ARBA00010790"/>
    </source>
</evidence>
<dbReference type="Pfam" id="PF00732">
    <property type="entry name" value="GMC_oxred_N"/>
    <property type="match status" value="1"/>
</dbReference>
<reference evidence="9 10" key="1">
    <citation type="journal article" date="2011" name="Science">
        <title>The Selaginella genome identifies genetic changes associated with the evolution of vascular plants.</title>
        <authorList>
            <person name="Banks J.A."/>
            <person name="Nishiyama T."/>
            <person name="Hasebe M."/>
            <person name="Bowman J.L."/>
            <person name="Gribskov M."/>
            <person name="dePamphilis C."/>
            <person name="Albert V.A."/>
            <person name="Aono N."/>
            <person name="Aoyama T."/>
            <person name="Ambrose B.A."/>
            <person name="Ashton N.W."/>
            <person name="Axtell M.J."/>
            <person name="Barker E."/>
            <person name="Barker M.S."/>
            <person name="Bennetzen J.L."/>
            <person name="Bonawitz N.D."/>
            <person name="Chapple C."/>
            <person name="Cheng C."/>
            <person name="Correa L.G."/>
            <person name="Dacre M."/>
            <person name="DeBarry J."/>
            <person name="Dreyer I."/>
            <person name="Elias M."/>
            <person name="Engstrom E.M."/>
            <person name="Estelle M."/>
            <person name="Feng L."/>
            <person name="Finet C."/>
            <person name="Floyd S.K."/>
            <person name="Frommer W.B."/>
            <person name="Fujita T."/>
            <person name="Gramzow L."/>
            <person name="Gutensohn M."/>
            <person name="Harholt J."/>
            <person name="Hattori M."/>
            <person name="Heyl A."/>
            <person name="Hirai T."/>
            <person name="Hiwatashi Y."/>
            <person name="Ishikawa M."/>
            <person name="Iwata M."/>
            <person name="Karol K.G."/>
            <person name="Koehler B."/>
            <person name="Kolukisaoglu U."/>
            <person name="Kubo M."/>
            <person name="Kurata T."/>
            <person name="Lalonde S."/>
            <person name="Li K."/>
            <person name="Li Y."/>
            <person name="Litt A."/>
            <person name="Lyons E."/>
            <person name="Manning G."/>
            <person name="Maruyama T."/>
            <person name="Michael T.P."/>
            <person name="Mikami K."/>
            <person name="Miyazaki S."/>
            <person name="Morinaga S."/>
            <person name="Murata T."/>
            <person name="Mueller-Roeber B."/>
            <person name="Nelson D.R."/>
            <person name="Obara M."/>
            <person name="Oguri Y."/>
            <person name="Olmstead R.G."/>
            <person name="Onodera N."/>
            <person name="Petersen B.L."/>
            <person name="Pils B."/>
            <person name="Prigge M."/>
            <person name="Rensing S.A."/>
            <person name="Riano-Pachon D.M."/>
            <person name="Roberts A.W."/>
            <person name="Sato Y."/>
            <person name="Scheller H.V."/>
            <person name="Schulz B."/>
            <person name="Schulz C."/>
            <person name="Shakirov E.V."/>
            <person name="Shibagaki N."/>
            <person name="Shinohara N."/>
            <person name="Shippen D.E."/>
            <person name="Soerensen I."/>
            <person name="Sotooka R."/>
            <person name="Sugimoto N."/>
            <person name="Sugita M."/>
            <person name="Sumikawa N."/>
            <person name="Tanurdzic M."/>
            <person name="Theissen G."/>
            <person name="Ulvskov P."/>
            <person name="Wakazuki S."/>
            <person name="Weng J.K."/>
            <person name="Willats W.W."/>
            <person name="Wipf D."/>
            <person name="Wolf P.G."/>
            <person name="Yang L."/>
            <person name="Zimmer A.D."/>
            <person name="Zhu Q."/>
            <person name="Mitros T."/>
            <person name="Hellsten U."/>
            <person name="Loque D."/>
            <person name="Otillar R."/>
            <person name="Salamov A."/>
            <person name="Schmutz J."/>
            <person name="Shapiro H."/>
            <person name="Lindquist E."/>
            <person name="Lucas S."/>
            <person name="Rokhsar D."/>
            <person name="Grigoriev I.V."/>
        </authorList>
    </citation>
    <scope>NUCLEOTIDE SEQUENCE [LARGE SCALE GENOMIC DNA]</scope>
</reference>
<feature type="binding site" evidence="3">
    <location>
        <position position="477"/>
    </location>
    <ligand>
        <name>FAD</name>
        <dbReference type="ChEBI" id="CHEBI:57692"/>
    </ligand>
</feature>
<keyword evidence="4" id="KW-1015">Disulfide bond</keyword>
<dbReference type="PANTHER" id="PTHR45968">
    <property type="entry name" value="OSJNBA0019K04.7 PROTEIN"/>
    <property type="match status" value="1"/>
</dbReference>
<keyword evidence="10" id="KW-1185">Reference proteome</keyword>